<accession>A0A124R7W9</accession>
<dbReference type="EMBL" id="LOXM01000255">
    <property type="protein sequence ID" value="KVG56449.1"/>
    <property type="molecule type" value="Genomic_DNA"/>
</dbReference>
<evidence type="ECO:0000256" key="1">
    <source>
        <dbReference type="SAM" id="MobiDB-lite"/>
    </source>
</evidence>
<name>A0A124R7W9_9BURK</name>
<feature type="region of interest" description="Disordered" evidence="1">
    <location>
        <begin position="43"/>
        <end position="72"/>
    </location>
</feature>
<dbReference type="AlphaFoldDB" id="A0A124R7W9"/>
<evidence type="ECO:0000313" key="3">
    <source>
        <dbReference type="Proteomes" id="UP000064029"/>
    </source>
</evidence>
<sequence length="72" mass="6968">MAKFKAPKNFGGITHGGETYKASKGGVITLPDDFPADIAAAHGIVPADDAPTDEPAGEGDAGTAAAAEGTGA</sequence>
<proteinExistence type="predicted"/>
<evidence type="ECO:0000313" key="2">
    <source>
        <dbReference type="EMBL" id="KVG56449.1"/>
    </source>
</evidence>
<dbReference type="RefSeq" id="WP_059758138.1">
    <property type="nucleotide sequence ID" value="NZ_CP013414.1"/>
</dbReference>
<feature type="region of interest" description="Disordered" evidence="1">
    <location>
        <begin position="1"/>
        <end position="21"/>
    </location>
</feature>
<comment type="caution">
    <text evidence="2">The sequence shown here is derived from an EMBL/GenBank/DDBJ whole genome shotgun (WGS) entry which is preliminary data.</text>
</comment>
<reference evidence="2 3" key="1">
    <citation type="submission" date="2015-11" db="EMBL/GenBank/DDBJ databases">
        <title>Expanding the genomic diversity of Burkholderia species for the development of highly accurate diagnostics.</title>
        <authorList>
            <person name="Sahl J."/>
            <person name="Keim P."/>
            <person name="Wagner D."/>
        </authorList>
    </citation>
    <scope>NUCLEOTIDE SEQUENCE [LARGE SCALE GENOMIC DNA]</scope>
    <source>
        <strain evidence="2 3">MSMB2036</strain>
    </source>
</reference>
<gene>
    <name evidence="2" type="ORF">WJ33_37130</name>
</gene>
<feature type="compositionally biased region" description="Low complexity" evidence="1">
    <location>
        <begin position="61"/>
        <end position="72"/>
    </location>
</feature>
<organism evidence="2 3">
    <name type="scientific">Burkholderia ubonensis</name>
    <dbReference type="NCBI Taxonomy" id="101571"/>
    <lineage>
        <taxon>Bacteria</taxon>
        <taxon>Pseudomonadati</taxon>
        <taxon>Pseudomonadota</taxon>
        <taxon>Betaproteobacteria</taxon>
        <taxon>Burkholderiales</taxon>
        <taxon>Burkholderiaceae</taxon>
        <taxon>Burkholderia</taxon>
        <taxon>Burkholderia cepacia complex</taxon>
    </lineage>
</organism>
<protein>
    <submittedName>
        <fullName evidence="2">Uncharacterized protein</fullName>
    </submittedName>
</protein>
<dbReference type="Proteomes" id="UP000064029">
    <property type="component" value="Unassembled WGS sequence"/>
</dbReference>